<proteinExistence type="predicted"/>
<accession>A0ABR6AWL3</accession>
<keyword evidence="2" id="KW-1185">Reference proteome</keyword>
<dbReference type="EMBL" id="JACGXG010000024">
    <property type="protein sequence ID" value="MBA8853869.1"/>
    <property type="molecule type" value="Genomic_DNA"/>
</dbReference>
<gene>
    <name evidence="1" type="ORF">FHW20_004855</name>
</gene>
<evidence type="ECO:0000313" key="2">
    <source>
        <dbReference type="Proteomes" id="UP000578622"/>
    </source>
</evidence>
<protein>
    <submittedName>
        <fullName evidence="1">Uncharacterized protein</fullName>
    </submittedName>
</protein>
<reference evidence="1 2" key="1">
    <citation type="submission" date="2020-07" db="EMBL/GenBank/DDBJ databases">
        <title>Genomic Encyclopedia of Type Strains, Phase IV (KMG-V): Genome sequencing to study the core and pangenomes of soil and plant-associated prokaryotes.</title>
        <authorList>
            <person name="Whitman W."/>
        </authorList>
    </citation>
    <scope>NUCLEOTIDE SEQUENCE [LARGE SCALE GENOMIC DNA]</scope>
    <source>
        <strain evidence="1 2">RH4WT92</strain>
    </source>
</reference>
<comment type="caution">
    <text evidence="1">The sequence shown here is derived from an EMBL/GenBank/DDBJ whole genome shotgun (WGS) entry which is preliminary data.</text>
</comment>
<dbReference type="Proteomes" id="UP000578622">
    <property type="component" value="Unassembled WGS sequence"/>
</dbReference>
<name>A0ABR6AWL3_9HYPH</name>
<organism evidence="1 2">
    <name type="scientific">Brucella intermedia</name>
    <dbReference type="NCBI Taxonomy" id="94625"/>
    <lineage>
        <taxon>Bacteria</taxon>
        <taxon>Pseudomonadati</taxon>
        <taxon>Pseudomonadota</taxon>
        <taxon>Alphaproteobacteria</taxon>
        <taxon>Hyphomicrobiales</taxon>
        <taxon>Brucellaceae</taxon>
        <taxon>Brucella/Ochrobactrum group</taxon>
        <taxon>Brucella</taxon>
    </lineage>
</organism>
<evidence type="ECO:0000313" key="1">
    <source>
        <dbReference type="EMBL" id="MBA8853869.1"/>
    </source>
</evidence>
<sequence>MSKELWRTRFLDKNYVTWMISDDCLVCKYVLVNLSVTKVLSICL</sequence>